<sequence length="61" mass="6977">MLVSMVLSAMQKDDNTKHYKSRPRGCFSHLASLPLLHFSRSLETRLGRPVLLMCDAHYLCT</sequence>
<organism evidence="1">
    <name type="scientific">Anguilla anguilla</name>
    <name type="common">European freshwater eel</name>
    <name type="synonym">Muraena anguilla</name>
    <dbReference type="NCBI Taxonomy" id="7936"/>
    <lineage>
        <taxon>Eukaryota</taxon>
        <taxon>Metazoa</taxon>
        <taxon>Chordata</taxon>
        <taxon>Craniata</taxon>
        <taxon>Vertebrata</taxon>
        <taxon>Euteleostomi</taxon>
        <taxon>Actinopterygii</taxon>
        <taxon>Neopterygii</taxon>
        <taxon>Teleostei</taxon>
        <taxon>Anguilliformes</taxon>
        <taxon>Anguillidae</taxon>
        <taxon>Anguilla</taxon>
    </lineage>
</organism>
<evidence type="ECO:0000313" key="1">
    <source>
        <dbReference type="EMBL" id="JAH42388.1"/>
    </source>
</evidence>
<dbReference type="EMBL" id="GBXM01066189">
    <property type="protein sequence ID" value="JAH42388.1"/>
    <property type="molecule type" value="Transcribed_RNA"/>
</dbReference>
<accession>A0A0E9SPG2</accession>
<protein>
    <submittedName>
        <fullName evidence="1">Uncharacterized protein</fullName>
    </submittedName>
</protein>
<dbReference type="AlphaFoldDB" id="A0A0E9SPG2"/>
<reference evidence="1" key="2">
    <citation type="journal article" date="2015" name="Fish Shellfish Immunol.">
        <title>Early steps in the European eel (Anguilla anguilla)-Vibrio vulnificus interaction in the gills: Role of the RtxA13 toxin.</title>
        <authorList>
            <person name="Callol A."/>
            <person name="Pajuelo D."/>
            <person name="Ebbesson L."/>
            <person name="Teles M."/>
            <person name="MacKenzie S."/>
            <person name="Amaro C."/>
        </authorList>
    </citation>
    <scope>NUCLEOTIDE SEQUENCE</scope>
</reference>
<proteinExistence type="predicted"/>
<name>A0A0E9SPG2_ANGAN</name>
<reference evidence="1" key="1">
    <citation type="submission" date="2014-11" db="EMBL/GenBank/DDBJ databases">
        <authorList>
            <person name="Amaro Gonzalez C."/>
        </authorList>
    </citation>
    <scope>NUCLEOTIDE SEQUENCE</scope>
</reference>